<feature type="region of interest" description="Disordered" evidence="11">
    <location>
        <begin position="536"/>
        <end position="665"/>
    </location>
</feature>
<comment type="caution">
    <text evidence="13">The sequence shown here is derived from an EMBL/GenBank/DDBJ whole genome shotgun (WGS) entry which is preliminary data.</text>
</comment>
<dbReference type="InterPro" id="IPR017441">
    <property type="entry name" value="Protein_kinase_ATP_BS"/>
</dbReference>
<feature type="compositionally biased region" description="Basic and acidic residues" evidence="11">
    <location>
        <begin position="777"/>
        <end position="819"/>
    </location>
</feature>
<accession>A0A9W7KXR1</accession>
<feature type="region of interest" description="Disordered" evidence="11">
    <location>
        <begin position="753"/>
        <end position="916"/>
    </location>
</feature>
<evidence type="ECO:0000256" key="4">
    <source>
        <dbReference type="ARBA" id="ARBA00022679"/>
    </source>
</evidence>
<feature type="binding site" evidence="10">
    <location>
        <position position="40"/>
    </location>
    <ligand>
        <name>ATP</name>
        <dbReference type="ChEBI" id="CHEBI:30616"/>
    </ligand>
</feature>
<keyword evidence="14" id="KW-1185">Reference proteome</keyword>
<feature type="region of interest" description="Disordered" evidence="11">
    <location>
        <begin position="1170"/>
        <end position="1268"/>
    </location>
</feature>
<feature type="compositionally biased region" description="Basic and acidic residues" evidence="11">
    <location>
        <begin position="753"/>
        <end position="770"/>
    </location>
</feature>
<evidence type="ECO:0000259" key="12">
    <source>
        <dbReference type="PROSITE" id="PS50011"/>
    </source>
</evidence>
<evidence type="ECO:0000256" key="9">
    <source>
        <dbReference type="ARBA" id="ARBA00048679"/>
    </source>
</evidence>
<dbReference type="GO" id="GO:0004674">
    <property type="term" value="F:protein serine/threonine kinase activity"/>
    <property type="evidence" value="ECO:0007669"/>
    <property type="project" value="UniProtKB-KW"/>
</dbReference>
<evidence type="ECO:0000313" key="14">
    <source>
        <dbReference type="Proteomes" id="UP001165122"/>
    </source>
</evidence>
<dbReference type="Gene3D" id="1.10.510.10">
    <property type="entry name" value="Transferase(Phosphotransferase) domain 1"/>
    <property type="match status" value="1"/>
</dbReference>
<dbReference type="AlphaFoldDB" id="A0A9W7KXR1"/>
<feature type="compositionally biased region" description="Basic and acidic residues" evidence="11">
    <location>
        <begin position="611"/>
        <end position="631"/>
    </location>
</feature>
<dbReference type="SMART" id="SM00220">
    <property type="entry name" value="S_TKc"/>
    <property type="match status" value="1"/>
</dbReference>
<evidence type="ECO:0000256" key="2">
    <source>
        <dbReference type="ARBA" id="ARBA00012513"/>
    </source>
</evidence>
<dbReference type="Gene3D" id="3.30.200.20">
    <property type="entry name" value="Phosphorylase Kinase, domain 1"/>
    <property type="match status" value="1"/>
</dbReference>
<feature type="compositionally biased region" description="Gly residues" evidence="11">
    <location>
        <begin position="550"/>
        <end position="563"/>
    </location>
</feature>
<keyword evidence="7 10" id="KW-0067">ATP-binding</keyword>
<dbReference type="EMBL" id="BRXW01000236">
    <property type="protein sequence ID" value="GMI15707.1"/>
    <property type="molecule type" value="Genomic_DNA"/>
</dbReference>
<dbReference type="PANTHER" id="PTHR44899">
    <property type="entry name" value="CAMK FAMILY PROTEIN KINASE"/>
    <property type="match status" value="1"/>
</dbReference>
<name>A0A9W7KXR1_9STRA</name>
<evidence type="ECO:0000256" key="5">
    <source>
        <dbReference type="ARBA" id="ARBA00022741"/>
    </source>
</evidence>
<dbReference type="Pfam" id="PF00069">
    <property type="entry name" value="Pkinase"/>
    <property type="match status" value="1"/>
</dbReference>
<feature type="compositionally biased region" description="Basic and acidic residues" evidence="11">
    <location>
        <begin position="688"/>
        <end position="697"/>
    </location>
</feature>
<dbReference type="EC" id="2.7.11.1" evidence="2"/>
<feature type="compositionally biased region" description="Basic and acidic residues" evidence="11">
    <location>
        <begin position="1119"/>
        <end position="1141"/>
    </location>
</feature>
<feature type="compositionally biased region" description="Gly residues" evidence="11">
    <location>
        <begin position="1237"/>
        <end position="1251"/>
    </location>
</feature>
<protein>
    <recommendedName>
        <fullName evidence="2">non-specific serine/threonine protein kinase</fullName>
        <ecNumber evidence="2">2.7.11.1</ecNumber>
    </recommendedName>
</protein>
<evidence type="ECO:0000256" key="1">
    <source>
        <dbReference type="ARBA" id="ARBA00010886"/>
    </source>
</evidence>
<feature type="compositionally biased region" description="Basic and acidic residues" evidence="11">
    <location>
        <begin position="976"/>
        <end position="993"/>
    </location>
</feature>
<feature type="region of interest" description="Disordered" evidence="11">
    <location>
        <begin position="421"/>
        <end position="498"/>
    </location>
</feature>
<dbReference type="OrthoDB" id="248923at2759"/>
<evidence type="ECO:0000256" key="6">
    <source>
        <dbReference type="ARBA" id="ARBA00022777"/>
    </source>
</evidence>
<feature type="compositionally biased region" description="Basic and acidic residues" evidence="11">
    <location>
        <begin position="425"/>
        <end position="462"/>
    </location>
</feature>
<dbReference type="InterPro" id="IPR051131">
    <property type="entry name" value="NEK_Ser/Thr_kinase_NIMA"/>
</dbReference>
<organism evidence="13 14">
    <name type="scientific">Triparma laevis f. longispina</name>
    <dbReference type="NCBI Taxonomy" id="1714387"/>
    <lineage>
        <taxon>Eukaryota</taxon>
        <taxon>Sar</taxon>
        <taxon>Stramenopiles</taxon>
        <taxon>Ochrophyta</taxon>
        <taxon>Bolidophyceae</taxon>
        <taxon>Parmales</taxon>
        <taxon>Triparmaceae</taxon>
        <taxon>Triparma</taxon>
    </lineage>
</organism>
<comment type="catalytic activity">
    <reaction evidence="8">
        <text>L-threonyl-[protein] + ATP = O-phospho-L-threonyl-[protein] + ADP + H(+)</text>
        <dbReference type="Rhea" id="RHEA:46608"/>
        <dbReference type="Rhea" id="RHEA-COMP:11060"/>
        <dbReference type="Rhea" id="RHEA-COMP:11605"/>
        <dbReference type="ChEBI" id="CHEBI:15378"/>
        <dbReference type="ChEBI" id="CHEBI:30013"/>
        <dbReference type="ChEBI" id="CHEBI:30616"/>
        <dbReference type="ChEBI" id="CHEBI:61977"/>
        <dbReference type="ChEBI" id="CHEBI:456216"/>
        <dbReference type="EC" id="2.7.11.1"/>
    </reaction>
</comment>
<feature type="compositionally biased region" description="Polar residues" evidence="11">
    <location>
        <begin position="844"/>
        <end position="866"/>
    </location>
</feature>
<feature type="region of interest" description="Disordered" evidence="11">
    <location>
        <begin position="285"/>
        <end position="389"/>
    </location>
</feature>
<feature type="compositionally biased region" description="Acidic residues" evidence="11">
    <location>
        <begin position="829"/>
        <end position="842"/>
    </location>
</feature>
<dbReference type="FunFam" id="3.30.200.20:FF:000097">
    <property type="entry name" value="Probable serine/threonine-protein kinase nek1"/>
    <property type="match status" value="1"/>
</dbReference>
<dbReference type="SUPFAM" id="SSF56112">
    <property type="entry name" value="Protein kinase-like (PK-like)"/>
    <property type="match status" value="1"/>
</dbReference>
<dbReference type="InterPro" id="IPR000719">
    <property type="entry name" value="Prot_kinase_dom"/>
</dbReference>
<reference evidence="14" key="1">
    <citation type="journal article" date="2023" name="Commun. Biol.">
        <title>Genome analysis of Parmales, the sister group of diatoms, reveals the evolutionary specialization of diatoms from phago-mixotrophs to photoautotrophs.</title>
        <authorList>
            <person name="Ban H."/>
            <person name="Sato S."/>
            <person name="Yoshikawa S."/>
            <person name="Yamada K."/>
            <person name="Nakamura Y."/>
            <person name="Ichinomiya M."/>
            <person name="Sato N."/>
            <person name="Blanc-Mathieu R."/>
            <person name="Endo H."/>
            <person name="Kuwata A."/>
            <person name="Ogata H."/>
        </authorList>
    </citation>
    <scope>NUCLEOTIDE SEQUENCE [LARGE SCALE GENOMIC DNA]</scope>
    <source>
        <strain evidence="14">NIES 3700</strain>
    </source>
</reference>
<gene>
    <name evidence="13" type="ORF">TrLO_g14057</name>
</gene>
<comment type="similarity">
    <text evidence="1">Belongs to the protein kinase superfamily. NEK Ser/Thr protein kinase family. NIMA subfamily.</text>
</comment>
<sequence length="1268" mass="142291">MSSQCKDLAKYSIEKTLGAGSFGKALLVKVKGTNKFFVMKEIQIGHLSKKEKEASVAEATVLASMHHSNICSYVESFLNAPKNSILYIVMDFADGGDLAGAISRRKKRRNPFTESEVMNMFVQMCLALKHVHAKRILHRDLKSQNIFLTKKGVVKLGDFGIAKVLDNTGDVARTQIGTPYYLSPEICEDRPYGRKSDVWSLGCVLYEVAALDLPFQAKNLPALAHRIMTKQPKPLPSSHNYSTNLKLLSTSLLNKKPDLRPSVVAILRSDYLQRHISSLLSHTIQTGTGGMENDAKEPAANPARAPQRRKSSATPAPVAFEPPPSGFSPKKMPKKVQQQAQQYRRRQESMENDEVDVDDRGARVRAAERDDVNARARRKQEELARGRAEERIKKEKIRLEKLEEFRSQAVRQNEVMARLVEQEQEVQRERDVRAQQREREAMRKLRDDQAARRRIQEAKDEQDGANSSSNRGRGKSLGEWVGVGGASAGLAGMAEGKQDDVYEGRDGWMHREQEQLEHEIAEAKREYEEKQKMLMMKHQNRQQQGYTKVTGGGGGAGGGGGGAWQAKRAAAVEAMKREQEARSNQYMQRRQPGQQLVDPNQVAFQDPSQEWEWRRAQAERNRQRWQNEGRDGGGGGGAARMRDERAEMDAKMERERDRMEQQRAAEMNADQARQVYLQNRQAAAAAKARHEQEEHGFSDVSRVRTGSTAAEVRRSKEMQREIDEAKKKQQYEDAYKQIAAEKAALAEKLKLRKEAEAQQKEEAEAMQKEQDDLESDAEARARSEERREREKEKSEDERREEERRAEDRRLEELRLEVRRLEHRRGIVQLEEEKDAGEVEEESQANRQGDAGQTMSSTIATQISQYQERAGGAAEGDGFAEKHDENADDVNELAMALAGAMDDEEDDDDDDDDDMMVEAQGTGALMQSIHTKIEVEGGESDDDDDDYIVMAPYRGDGSSGVGDEGISQEQEVEQMEELVRSLKKERLSRENSKIDDDDDEEDEDVQIGGGKGLMMPKGTYEDDVEEPPPTSPPRGKKPPTQPFSSPRPSSPPPPGVALEIDMSPSVSKDKAAMMEKKREAMRKKQEDRARARDEAKKKAKRETEQKERDEIIANMKQMKSKKDEQVEREVREPPMRVSRRVEASPGVRQKKKWGTDANEKAVVLQTLRSKAEQGDSIRASPQAIPKAVQRRLSKKSEGEEGINTLVGRLEKMKAGFQANPPLQIDSPGGKFRLRRESQGGGGSGGGGGGGGGGDDDEKKKAKNPFASVL</sequence>
<feature type="compositionally biased region" description="Basic and acidic residues" evidence="11">
    <location>
        <begin position="358"/>
        <end position="389"/>
    </location>
</feature>
<evidence type="ECO:0000256" key="7">
    <source>
        <dbReference type="ARBA" id="ARBA00022840"/>
    </source>
</evidence>
<dbReference type="PROSITE" id="PS50011">
    <property type="entry name" value="PROTEIN_KINASE_DOM"/>
    <property type="match status" value="1"/>
</dbReference>
<evidence type="ECO:0000256" key="11">
    <source>
        <dbReference type="SAM" id="MobiDB-lite"/>
    </source>
</evidence>
<dbReference type="CDD" id="cd08215">
    <property type="entry name" value="STKc_Nek"/>
    <property type="match status" value="1"/>
</dbReference>
<feature type="compositionally biased region" description="Polar residues" evidence="11">
    <location>
        <begin position="582"/>
        <end position="608"/>
    </location>
</feature>
<feature type="compositionally biased region" description="Basic and acidic residues" evidence="11">
    <location>
        <begin position="640"/>
        <end position="663"/>
    </location>
</feature>
<dbReference type="PROSITE" id="PS00108">
    <property type="entry name" value="PROTEIN_KINASE_ST"/>
    <property type="match status" value="1"/>
</dbReference>
<evidence type="ECO:0000256" key="10">
    <source>
        <dbReference type="PROSITE-ProRule" id="PRU10141"/>
    </source>
</evidence>
<keyword evidence="6" id="KW-0418">Kinase</keyword>
<evidence type="ECO:0000313" key="13">
    <source>
        <dbReference type="EMBL" id="GMI15707.1"/>
    </source>
</evidence>
<evidence type="ECO:0000256" key="8">
    <source>
        <dbReference type="ARBA" id="ARBA00047899"/>
    </source>
</evidence>
<feature type="compositionally biased region" description="Basic and acidic residues" evidence="11">
    <location>
        <begin position="1066"/>
        <end position="1110"/>
    </location>
</feature>
<feature type="region of interest" description="Disordered" evidence="11">
    <location>
        <begin position="935"/>
        <end position="1156"/>
    </location>
</feature>
<comment type="catalytic activity">
    <reaction evidence="9">
        <text>L-seryl-[protein] + ATP = O-phospho-L-seryl-[protein] + ADP + H(+)</text>
        <dbReference type="Rhea" id="RHEA:17989"/>
        <dbReference type="Rhea" id="RHEA-COMP:9863"/>
        <dbReference type="Rhea" id="RHEA-COMP:11604"/>
        <dbReference type="ChEBI" id="CHEBI:15378"/>
        <dbReference type="ChEBI" id="CHEBI:29999"/>
        <dbReference type="ChEBI" id="CHEBI:30616"/>
        <dbReference type="ChEBI" id="CHEBI:83421"/>
        <dbReference type="ChEBI" id="CHEBI:456216"/>
        <dbReference type="EC" id="2.7.11.1"/>
    </reaction>
</comment>
<evidence type="ECO:0000256" key="3">
    <source>
        <dbReference type="ARBA" id="ARBA00022527"/>
    </source>
</evidence>
<feature type="compositionally biased region" description="Acidic residues" evidence="11">
    <location>
        <begin position="994"/>
        <end position="1004"/>
    </location>
</feature>
<dbReference type="GO" id="GO:0005524">
    <property type="term" value="F:ATP binding"/>
    <property type="evidence" value="ECO:0007669"/>
    <property type="project" value="UniProtKB-UniRule"/>
</dbReference>
<feature type="compositionally biased region" description="Basic and acidic residues" evidence="11">
    <location>
        <begin position="711"/>
        <end position="731"/>
    </location>
</feature>
<keyword evidence="3" id="KW-0723">Serine/threonine-protein kinase</keyword>
<keyword evidence="4" id="KW-0808">Transferase</keyword>
<feature type="compositionally biased region" description="Acidic residues" evidence="11">
    <location>
        <begin position="900"/>
        <end position="915"/>
    </location>
</feature>
<dbReference type="PROSITE" id="PS00107">
    <property type="entry name" value="PROTEIN_KINASE_ATP"/>
    <property type="match status" value="1"/>
</dbReference>
<proteinExistence type="inferred from homology"/>
<feature type="compositionally biased region" description="Acidic residues" evidence="11">
    <location>
        <begin position="935"/>
        <end position="946"/>
    </location>
</feature>
<dbReference type="InterPro" id="IPR011009">
    <property type="entry name" value="Kinase-like_dom_sf"/>
</dbReference>
<feature type="domain" description="Protein kinase" evidence="12">
    <location>
        <begin position="11"/>
        <end position="272"/>
    </location>
</feature>
<dbReference type="Proteomes" id="UP001165122">
    <property type="component" value="Unassembled WGS sequence"/>
</dbReference>
<keyword evidence="5 10" id="KW-0547">Nucleotide-binding</keyword>
<dbReference type="PANTHER" id="PTHR44899:SF3">
    <property type="entry name" value="SERINE_THREONINE-PROTEIN KINASE NEK1"/>
    <property type="match status" value="1"/>
</dbReference>
<feature type="region of interest" description="Disordered" evidence="11">
    <location>
        <begin position="680"/>
        <end position="731"/>
    </location>
</feature>
<dbReference type="InterPro" id="IPR008271">
    <property type="entry name" value="Ser/Thr_kinase_AS"/>
</dbReference>